<name>A0A2W5QK08_VARPD</name>
<accession>A0A2W5QK08</accession>
<reference evidence="7 8" key="1">
    <citation type="submission" date="2017-08" db="EMBL/GenBank/DDBJ databases">
        <title>Infants hospitalized years apart are colonized by the same room-sourced microbial strains.</title>
        <authorList>
            <person name="Brooks B."/>
            <person name="Olm M.R."/>
            <person name="Firek B.A."/>
            <person name="Baker R."/>
            <person name="Thomas B.C."/>
            <person name="Morowitz M.J."/>
            <person name="Banfield J.F."/>
        </authorList>
    </citation>
    <scope>NUCLEOTIDE SEQUENCE [LARGE SCALE GENOMIC DNA]</scope>
    <source>
        <strain evidence="7">S2_005_003_R2_41</strain>
    </source>
</reference>
<feature type="transmembrane region" description="Helical" evidence="6">
    <location>
        <begin position="121"/>
        <end position="140"/>
    </location>
</feature>
<evidence type="ECO:0008006" key="9">
    <source>
        <dbReference type="Google" id="ProtNLM"/>
    </source>
</evidence>
<feature type="transmembrane region" description="Helical" evidence="6">
    <location>
        <begin position="292"/>
        <end position="312"/>
    </location>
</feature>
<organism evidence="7 8">
    <name type="scientific">Variovorax paradoxus</name>
    <dbReference type="NCBI Taxonomy" id="34073"/>
    <lineage>
        <taxon>Bacteria</taxon>
        <taxon>Pseudomonadati</taxon>
        <taxon>Pseudomonadota</taxon>
        <taxon>Betaproteobacteria</taxon>
        <taxon>Burkholderiales</taxon>
        <taxon>Comamonadaceae</taxon>
        <taxon>Variovorax</taxon>
    </lineage>
</organism>
<feature type="transmembrane region" description="Helical" evidence="6">
    <location>
        <begin position="390"/>
        <end position="409"/>
    </location>
</feature>
<evidence type="ECO:0000256" key="4">
    <source>
        <dbReference type="ARBA" id="ARBA00022989"/>
    </source>
</evidence>
<feature type="transmembrane region" description="Helical" evidence="6">
    <location>
        <begin position="40"/>
        <end position="64"/>
    </location>
</feature>
<keyword evidence="5 6" id="KW-0472">Membrane</keyword>
<gene>
    <name evidence="7" type="ORF">DI563_03850</name>
</gene>
<comment type="caution">
    <text evidence="7">The sequence shown here is derived from an EMBL/GenBank/DDBJ whole genome shotgun (WGS) entry which is preliminary data.</text>
</comment>
<evidence type="ECO:0000256" key="5">
    <source>
        <dbReference type="ARBA" id="ARBA00023136"/>
    </source>
</evidence>
<dbReference type="Proteomes" id="UP000249135">
    <property type="component" value="Unassembled WGS sequence"/>
</dbReference>
<feature type="transmembrane region" description="Helical" evidence="6">
    <location>
        <begin position="208"/>
        <end position="225"/>
    </location>
</feature>
<dbReference type="InterPro" id="IPR050833">
    <property type="entry name" value="Poly_Biosynth_Transport"/>
</dbReference>
<evidence type="ECO:0000256" key="6">
    <source>
        <dbReference type="SAM" id="Phobius"/>
    </source>
</evidence>
<dbReference type="PANTHER" id="PTHR30250">
    <property type="entry name" value="PST FAMILY PREDICTED COLANIC ACID TRANSPORTER"/>
    <property type="match status" value="1"/>
</dbReference>
<evidence type="ECO:0000313" key="8">
    <source>
        <dbReference type="Proteomes" id="UP000249135"/>
    </source>
</evidence>
<sequence>MENSVQGTVALEQDLVASQQPRREDKSRMSASWQGRFKSVAGFLSGALAAQGLSAITGLLLTRWLSVTDYAIYTVLAILTGAMTVLTMGGVNIAFSTIVGRVWPDRQRAAEVLVACRRERHLISAVVLPFFLAIASWLLLKAGAPVWLVVALLTLLMIQWFVELKSHITDQILLFAQRAARLQSLEAALGAARLAAVALLHVLNGVSILLVTAVAVVGAALRVPFVQKWARQEVPVDSAKAVEPDRKEIRSLTVRQLPVELYYCIQSQVPLFLLAAMSAPAETASFGALGRLAQLFVPVSMLVSAFAIPRFSQTKSRVLPAFMAWSLLGLVPGLVLVAAAALVPSLLLLLVGPNYAHLQHEVLIASIYSATVILSMTMWRLAANRGWNRWTLLQIPVFGLWCALCPGFLDLSTLQGVLMFQFGFPLAMISATLADLAHAHVRGDLK</sequence>
<proteinExistence type="predicted"/>
<comment type="subcellular location">
    <subcellularLocation>
        <location evidence="1">Cell membrane</location>
        <topology evidence="1">Multi-pass membrane protein</topology>
    </subcellularLocation>
</comment>
<evidence type="ECO:0000313" key="7">
    <source>
        <dbReference type="EMBL" id="PZQ77394.1"/>
    </source>
</evidence>
<dbReference type="AlphaFoldDB" id="A0A2W5QK08"/>
<protein>
    <recommendedName>
        <fullName evidence="9">Polysaccharide biosynthesis protein</fullName>
    </recommendedName>
</protein>
<dbReference type="EMBL" id="QFPP01000021">
    <property type="protein sequence ID" value="PZQ77394.1"/>
    <property type="molecule type" value="Genomic_DNA"/>
</dbReference>
<keyword evidence="3 6" id="KW-0812">Transmembrane</keyword>
<keyword evidence="2" id="KW-1003">Cell membrane</keyword>
<keyword evidence="4 6" id="KW-1133">Transmembrane helix</keyword>
<dbReference type="PANTHER" id="PTHR30250:SF11">
    <property type="entry name" value="O-ANTIGEN TRANSPORTER-RELATED"/>
    <property type="match status" value="1"/>
</dbReference>
<feature type="transmembrane region" description="Helical" evidence="6">
    <location>
        <begin position="362"/>
        <end position="383"/>
    </location>
</feature>
<feature type="transmembrane region" description="Helical" evidence="6">
    <location>
        <begin position="70"/>
        <end position="100"/>
    </location>
</feature>
<evidence type="ECO:0000256" key="2">
    <source>
        <dbReference type="ARBA" id="ARBA00022475"/>
    </source>
</evidence>
<feature type="transmembrane region" description="Helical" evidence="6">
    <location>
        <begin position="324"/>
        <end position="350"/>
    </location>
</feature>
<evidence type="ECO:0000256" key="3">
    <source>
        <dbReference type="ARBA" id="ARBA00022692"/>
    </source>
</evidence>
<feature type="transmembrane region" description="Helical" evidence="6">
    <location>
        <begin position="146"/>
        <end position="164"/>
    </location>
</feature>
<evidence type="ECO:0000256" key="1">
    <source>
        <dbReference type="ARBA" id="ARBA00004651"/>
    </source>
</evidence>
<dbReference type="GO" id="GO:0005886">
    <property type="term" value="C:plasma membrane"/>
    <property type="evidence" value="ECO:0007669"/>
    <property type="project" value="UniProtKB-SubCell"/>
</dbReference>